<dbReference type="AlphaFoldDB" id="A0A8C4X7A9"/>
<dbReference type="SUPFAM" id="SSF57868">
    <property type="entry name" value="Metallothionein"/>
    <property type="match status" value="1"/>
</dbReference>
<keyword evidence="4 5" id="KW-0480">Metal-thiolate cluster</keyword>
<comment type="function">
    <text evidence="1 5">Metallothioneins have a high content of cysteine residues that bind various heavy metals.</text>
</comment>
<dbReference type="Ensembl" id="ENSECRT00000010180.1">
    <property type="protein sequence ID" value="ENSECRP00000010014.1"/>
    <property type="gene ID" value="ENSECRG00000006691.1"/>
</dbReference>
<evidence type="ECO:0000313" key="6">
    <source>
        <dbReference type="Ensembl" id="ENSECRP00000010014.1"/>
    </source>
</evidence>
<keyword evidence="3 5" id="KW-0479">Metal-binding</keyword>
<comment type="similarity">
    <text evidence="2 5">Belongs to the metallothionein superfamily. Type 1 family.</text>
</comment>
<evidence type="ECO:0000256" key="3">
    <source>
        <dbReference type="ARBA" id="ARBA00022723"/>
    </source>
</evidence>
<name>A0A8C4X7A9_ERPCA</name>
<evidence type="ECO:0000256" key="4">
    <source>
        <dbReference type="ARBA" id="ARBA00022851"/>
    </source>
</evidence>
<reference evidence="6" key="2">
    <citation type="submission" date="2025-08" db="UniProtKB">
        <authorList>
            <consortium name="Ensembl"/>
        </authorList>
    </citation>
    <scope>IDENTIFICATION</scope>
</reference>
<dbReference type="InterPro" id="IPR023587">
    <property type="entry name" value="Metalthion_dom_sf_vert"/>
</dbReference>
<keyword evidence="7" id="KW-1185">Reference proteome</keyword>
<dbReference type="InterPro" id="IPR017854">
    <property type="entry name" value="Metalthion_dom_sf"/>
</dbReference>
<dbReference type="PRINTS" id="PR00860">
    <property type="entry name" value="MTVERTEBRATE"/>
</dbReference>
<protein>
    <recommendedName>
        <fullName evidence="5">Metallothionein</fullName>
    </recommendedName>
</protein>
<dbReference type="GO" id="GO:0046872">
    <property type="term" value="F:metal ion binding"/>
    <property type="evidence" value="ECO:0007669"/>
    <property type="project" value="UniProtKB-KW"/>
</dbReference>
<dbReference type="Gene3D" id="4.10.10.10">
    <property type="entry name" value="Metallothionein Isoform II"/>
    <property type="match status" value="1"/>
</dbReference>
<proteinExistence type="inferred from homology"/>
<dbReference type="InterPro" id="IPR000006">
    <property type="entry name" value="Metalthion_vert"/>
</dbReference>
<evidence type="ECO:0000256" key="1">
    <source>
        <dbReference type="ARBA" id="ARBA00002568"/>
    </source>
</evidence>
<dbReference type="Proteomes" id="UP000694620">
    <property type="component" value="Chromosome 9"/>
</dbReference>
<accession>A0A8C4X7A9</accession>
<reference evidence="6" key="1">
    <citation type="submission" date="2021-06" db="EMBL/GenBank/DDBJ databases">
        <authorList>
            <consortium name="Wellcome Sanger Institute Data Sharing"/>
        </authorList>
    </citation>
    <scope>NUCLEOTIDE SEQUENCE [LARGE SCALE GENOMIC DNA]</scope>
</reference>
<sequence>MTSILQLAGKITCSGVHSSCCSCCPADCSKCSQGCVCKGDSCDSSCCH</sequence>
<reference evidence="6" key="3">
    <citation type="submission" date="2025-09" db="UniProtKB">
        <authorList>
            <consortium name="Ensembl"/>
        </authorList>
    </citation>
    <scope>IDENTIFICATION</scope>
</reference>
<evidence type="ECO:0000256" key="5">
    <source>
        <dbReference type="RuleBase" id="RU000621"/>
    </source>
</evidence>
<organism evidence="6 7">
    <name type="scientific">Erpetoichthys calabaricus</name>
    <name type="common">Rope fish</name>
    <name type="synonym">Calamoichthys calabaricus</name>
    <dbReference type="NCBI Taxonomy" id="27687"/>
    <lineage>
        <taxon>Eukaryota</taxon>
        <taxon>Metazoa</taxon>
        <taxon>Chordata</taxon>
        <taxon>Craniata</taxon>
        <taxon>Vertebrata</taxon>
        <taxon>Euteleostomi</taxon>
        <taxon>Actinopterygii</taxon>
        <taxon>Polypteriformes</taxon>
        <taxon>Polypteridae</taxon>
        <taxon>Erpetoichthys</taxon>
    </lineage>
</organism>
<evidence type="ECO:0000313" key="7">
    <source>
        <dbReference type="Proteomes" id="UP000694620"/>
    </source>
</evidence>
<dbReference type="Pfam" id="PF00131">
    <property type="entry name" value="Metallothio"/>
    <property type="match status" value="1"/>
</dbReference>
<evidence type="ECO:0000256" key="2">
    <source>
        <dbReference type="ARBA" id="ARBA00007283"/>
    </source>
</evidence>